<evidence type="ECO:0000313" key="1">
    <source>
        <dbReference type="EMBL" id="KAF1828211.1"/>
    </source>
</evidence>
<proteinExistence type="predicted"/>
<name>A0A6A5JWL7_9PLEO</name>
<organism evidence="1 2">
    <name type="scientific">Decorospora gaudefroyi</name>
    <dbReference type="NCBI Taxonomy" id="184978"/>
    <lineage>
        <taxon>Eukaryota</taxon>
        <taxon>Fungi</taxon>
        <taxon>Dikarya</taxon>
        <taxon>Ascomycota</taxon>
        <taxon>Pezizomycotina</taxon>
        <taxon>Dothideomycetes</taxon>
        <taxon>Pleosporomycetidae</taxon>
        <taxon>Pleosporales</taxon>
        <taxon>Pleosporineae</taxon>
        <taxon>Pleosporaceae</taxon>
        <taxon>Decorospora</taxon>
    </lineage>
</organism>
<protein>
    <recommendedName>
        <fullName evidence="3">Actin-like ATPase domain-containing protein</fullName>
    </recommendedName>
</protein>
<dbReference type="OrthoDB" id="3800712at2759"/>
<evidence type="ECO:0000313" key="2">
    <source>
        <dbReference type="Proteomes" id="UP000800040"/>
    </source>
</evidence>
<dbReference type="AlphaFoldDB" id="A0A6A5JWL7"/>
<keyword evidence="2" id="KW-1185">Reference proteome</keyword>
<accession>A0A6A5JWL7</accession>
<sequence>MFSTVVAAVTESLSATLGYHPRYSAIFLPRVFNQSTKHAAMDAVFTSSDYDRDVRIGFHWQSACEPFDFFHRSERLGRAVGDCNEDGPESSIVVLEYEEGYLHASLVGVMFEWEGYASAYRRFCRECGASFQMEIGVEAHTRRIITFLSEFFKDVVFKDCAIDEVRAIVLAGGAPSEAFVGLENLVRQVENIDHVRILKDIDPGIVSALGAALWAVKVEKDSDNRFVGSSGMRREYHDEL</sequence>
<dbReference type="Proteomes" id="UP000800040">
    <property type="component" value="Unassembled WGS sequence"/>
</dbReference>
<reference evidence="1" key="1">
    <citation type="submission" date="2020-01" db="EMBL/GenBank/DDBJ databases">
        <authorList>
            <consortium name="DOE Joint Genome Institute"/>
            <person name="Haridas S."/>
            <person name="Albert R."/>
            <person name="Binder M."/>
            <person name="Bloem J."/>
            <person name="Labutti K."/>
            <person name="Salamov A."/>
            <person name="Andreopoulos B."/>
            <person name="Baker S.E."/>
            <person name="Barry K."/>
            <person name="Bills G."/>
            <person name="Bluhm B.H."/>
            <person name="Cannon C."/>
            <person name="Castanera R."/>
            <person name="Culley D.E."/>
            <person name="Daum C."/>
            <person name="Ezra D."/>
            <person name="Gonzalez J.B."/>
            <person name="Henrissat B."/>
            <person name="Kuo A."/>
            <person name="Liang C."/>
            <person name="Lipzen A."/>
            <person name="Lutzoni F."/>
            <person name="Magnuson J."/>
            <person name="Mondo S."/>
            <person name="Nolan M."/>
            <person name="Ohm R."/>
            <person name="Pangilinan J."/>
            <person name="Park H.-J."/>
            <person name="Ramirez L."/>
            <person name="Alfaro M."/>
            <person name="Sun H."/>
            <person name="Tritt A."/>
            <person name="Yoshinaga Y."/>
            <person name="Zwiers L.-H."/>
            <person name="Turgeon B.G."/>
            <person name="Goodwin S.B."/>
            <person name="Spatafora J.W."/>
            <person name="Crous P.W."/>
            <person name="Grigoriev I.V."/>
        </authorList>
    </citation>
    <scope>NUCLEOTIDE SEQUENCE</scope>
    <source>
        <strain evidence="1">P77</strain>
    </source>
</reference>
<dbReference type="EMBL" id="ML975616">
    <property type="protein sequence ID" value="KAF1828211.1"/>
    <property type="molecule type" value="Genomic_DNA"/>
</dbReference>
<evidence type="ECO:0008006" key="3">
    <source>
        <dbReference type="Google" id="ProtNLM"/>
    </source>
</evidence>
<gene>
    <name evidence="1" type="ORF">BDW02DRAFT_512930</name>
</gene>